<evidence type="ECO:0000256" key="3">
    <source>
        <dbReference type="ARBA" id="ARBA00022448"/>
    </source>
</evidence>
<dbReference type="InterPro" id="IPR051562">
    <property type="entry name" value="Ascorbate-PTS_EIIC"/>
</dbReference>
<organism evidence="15 16">
    <name type="scientific">Oceanotoga teriensis</name>
    <dbReference type="NCBI Taxonomy" id="515440"/>
    <lineage>
        <taxon>Bacteria</taxon>
        <taxon>Thermotogati</taxon>
        <taxon>Thermotogota</taxon>
        <taxon>Thermotogae</taxon>
        <taxon>Petrotogales</taxon>
        <taxon>Petrotogaceae</taxon>
        <taxon>Oceanotoga</taxon>
    </lineage>
</organism>
<proteinExistence type="inferred from homology"/>
<dbReference type="GO" id="GO:0005886">
    <property type="term" value="C:plasma membrane"/>
    <property type="evidence" value="ECO:0007669"/>
    <property type="project" value="UniProtKB-SubCell"/>
</dbReference>
<feature type="transmembrane region" description="Helical" evidence="14">
    <location>
        <begin position="6"/>
        <end position="29"/>
    </location>
</feature>
<dbReference type="Pfam" id="PF03611">
    <property type="entry name" value="EIIC-GAT"/>
    <property type="match status" value="1"/>
</dbReference>
<evidence type="ECO:0000313" key="15">
    <source>
        <dbReference type="EMBL" id="PWJ88267.1"/>
    </source>
</evidence>
<evidence type="ECO:0000256" key="8">
    <source>
        <dbReference type="ARBA" id="ARBA00022989"/>
    </source>
</evidence>
<comment type="function">
    <text evidence="10">The phosphoenolpyruvate-dependent sugar phosphotransferase system (sugar PTS), a major carbohydrate active transport system, catalyzes the phosphorylation of incoming sugar substrates concomitantly with their translocation across the cell membrane. The enzyme II UlaABC PTS system is involved in ascorbate transport.</text>
</comment>
<dbReference type="InterPro" id="IPR004703">
    <property type="entry name" value="PTS_sugar-sp_permease"/>
</dbReference>
<gene>
    <name evidence="15" type="ORF">C7380_11927</name>
</gene>
<keyword evidence="6" id="KW-0598">Phosphotransferase system</keyword>
<sequence>MGLLKVVVFDVLSSAPILVGLMALMGLLIQKKSAVKVITGTIKTIVGF</sequence>
<keyword evidence="7 14" id="KW-0812">Transmembrane</keyword>
<dbReference type="EMBL" id="QGGI01000019">
    <property type="protein sequence ID" value="PWJ88267.1"/>
    <property type="molecule type" value="Genomic_DNA"/>
</dbReference>
<protein>
    <recommendedName>
        <fullName evidence="12">Ascorbate-specific PTS system EIIC component</fullName>
    </recommendedName>
    <alternativeName>
        <fullName evidence="13">Ascorbate-specific permease IIC component UlaA</fullName>
    </alternativeName>
</protein>
<dbReference type="PANTHER" id="PTHR33843:SF4">
    <property type="entry name" value="ASCORBATE-SPECIFIC PTS SYSTEM EIIC COMPONENT"/>
    <property type="match status" value="1"/>
</dbReference>
<dbReference type="PANTHER" id="PTHR33843">
    <property type="entry name" value="ASCORBATE-SPECIFIC PTS SYSTEM EIIC COMPONENT"/>
    <property type="match status" value="1"/>
</dbReference>
<name>A0AA45C589_9BACT</name>
<evidence type="ECO:0000313" key="16">
    <source>
        <dbReference type="Proteomes" id="UP000245921"/>
    </source>
</evidence>
<keyword evidence="5" id="KW-0762">Sugar transport</keyword>
<dbReference type="Proteomes" id="UP000245921">
    <property type="component" value="Unassembled WGS sequence"/>
</dbReference>
<evidence type="ECO:0000256" key="9">
    <source>
        <dbReference type="ARBA" id="ARBA00023136"/>
    </source>
</evidence>
<evidence type="ECO:0000256" key="12">
    <source>
        <dbReference type="ARBA" id="ARBA00039702"/>
    </source>
</evidence>
<comment type="subcellular location">
    <subcellularLocation>
        <location evidence="1">Cell membrane</location>
        <topology evidence="1">Multi-pass membrane protein</topology>
    </subcellularLocation>
</comment>
<keyword evidence="3" id="KW-0813">Transport</keyword>
<evidence type="ECO:0000256" key="2">
    <source>
        <dbReference type="ARBA" id="ARBA00011738"/>
    </source>
</evidence>
<accession>A0AA45C589</accession>
<evidence type="ECO:0000256" key="14">
    <source>
        <dbReference type="SAM" id="Phobius"/>
    </source>
</evidence>
<evidence type="ECO:0000256" key="4">
    <source>
        <dbReference type="ARBA" id="ARBA00022475"/>
    </source>
</evidence>
<comment type="subunit">
    <text evidence="2">Homodimer.</text>
</comment>
<keyword evidence="9 14" id="KW-0472">Membrane</keyword>
<evidence type="ECO:0000256" key="10">
    <source>
        <dbReference type="ARBA" id="ARBA00037387"/>
    </source>
</evidence>
<dbReference type="AlphaFoldDB" id="A0AA45C589"/>
<keyword evidence="8 14" id="KW-1133">Transmembrane helix</keyword>
<evidence type="ECO:0000256" key="1">
    <source>
        <dbReference type="ARBA" id="ARBA00004651"/>
    </source>
</evidence>
<evidence type="ECO:0000256" key="7">
    <source>
        <dbReference type="ARBA" id="ARBA00022692"/>
    </source>
</evidence>
<keyword evidence="4" id="KW-1003">Cell membrane</keyword>
<evidence type="ECO:0000256" key="5">
    <source>
        <dbReference type="ARBA" id="ARBA00022597"/>
    </source>
</evidence>
<evidence type="ECO:0000256" key="11">
    <source>
        <dbReference type="ARBA" id="ARBA00038218"/>
    </source>
</evidence>
<evidence type="ECO:0000256" key="13">
    <source>
        <dbReference type="ARBA" id="ARBA00042859"/>
    </source>
</evidence>
<evidence type="ECO:0000256" key="6">
    <source>
        <dbReference type="ARBA" id="ARBA00022683"/>
    </source>
</evidence>
<dbReference type="GO" id="GO:0009401">
    <property type="term" value="P:phosphoenolpyruvate-dependent sugar phosphotransferase system"/>
    <property type="evidence" value="ECO:0007669"/>
    <property type="project" value="UniProtKB-KW"/>
</dbReference>
<comment type="caution">
    <text evidence="15">The sequence shown here is derived from an EMBL/GenBank/DDBJ whole genome shotgun (WGS) entry which is preliminary data.</text>
</comment>
<comment type="similarity">
    <text evidence="11">Belongs to the UlaA family.</text>
</comment>
<keyword evidence="16" id="KW-1185">Reference proteome</keyword>
<reference evidence="15 16" key="1">
    <citation type="submission" date="2018-05" db="EMBL/GenBank/DDBJ databases">
        <title>Genomic Encyclopedia of Type Strains, Phase IV (KMG-IV): sequencing the most valuable type-strain genomes for metagenomic binning, comparative biology and taxonomic classification.</title>
        <authorList>
            <person name="Goeker M."/>
        </authorList>
    </citation>
    <scope>NUCLEOTIDE SEQUENCE [LARGE SCALE GENOMIC DNA]</scope>
    <source>
        <strain evidence="15 16">DSM 24906</strain>
    </source>
</reference>